<dbReference type="Proteomes" id="UP000828941">
    <property type="component" value="Chromosome 2"/>
</dbReference>
<reference evidence="1 2" key="1">
    <citation type="journal article" date="2022" name="DNA Res.">
        <title>Chromosomal-level genome assembly of the orchid tree Bauhinia variegata (Leguminosae; Cercidoideae) supports the allotetraploid origin hypothesis of Bauhinia.</title>
        <authorList>
            <person name="Zhong Y."/>
            <person name="Chen Y."/>
            <person name="Zheng D."/>
            <person name="Pang J."/>
            <person name="Liu Y."/>
            <person name="Luo S."/>
            <person name="Meng S."/>
            <person name="Qian L."/>
            <person name="Wei D."/>
            <person name="Dai S."/>
            <person name="Zhou R."/>
        </authorList>
    </citation>
    <scope>NUCLEOTIDE SEQUENCE [LARGE SCALE GENOMIC DNA]</scope>
    <source>
        <strain evidence="1">BV-YZ2020</strain>
    </source>
</reference>
<organism evidence="1 2">
    <name type="scientific">Bauhinia variegata</name>
    <name type="common">Purple orchid tree</name>
    <name type="synonym">Phanera variegata</name>
    <dbReference type="NCBI Taxonomy" id="167791"/>
    <lineage>
        <taxon>Eukaryota</taxon>
        <taxon>Viridiplantae</taxon>
        <taxon>Streptophyta</taxon>
        <taxon>Embryophyta</taxon>
        <taxon>Tracheophyta</taxon>
        <taxon>Spermatophyta</taxon>
        <taxon>Magnoliopsida</taxon>
        <taxon>eudicotyledons</taxon>
        <taxon>Gunneridae</taxon>
        <taxon>Pentapetalae</taxon>
        <taxon>rosids</taxon>
        <taxon>fabids</taxon>
        <taxon>Fabales</taxon>
        <taxon>Fabaceae</taxon>
        <taxon>Cercidoideae</taxon>
        <taxon>Cercideae</taxon>
        <taxon>Bauhiniinae</taxon>
        <taxon>Bauhinia</taxon>
    </lineage>
</organism>
<keyword evidence="2" id="KW-1185">Reference proteome</keyword>
<evidence type="ECO:0000313" key="2">
    <source>
        <dbReference type="Proteomes" id="UP000828941"/>
    </source>
</evidence>
<dbReference type="EMBL" id="CM039427">
    <property type="protein sequence ID" value="KAI4355256.1"/>
    <property type="molecule type" value="Genomic_DNA"/>
</dbReference>
<proteinExistence type="predicted"/>
<protein>
    <submittedName>
        <fullName evidence="1">Uncharacterized protein</fullName>
    </submittedName>
</protein>
<evidence type="ECO:0000313" key="1">
    <source>
        <dbReference type="EMBL" id="KAI4355256.1"/>
    </source>
</evidence>
<name>A0ACB9Q371_BAUVA</name>
<sequence>MGSEAEADAKAEQSSIPRLPLFSIPPMPSPEHSGMLTPPLHTSASVPFRWEEEPGKPIPCTALVPYTDPNDFLPKCLELPPRLLIDKLPSPTTVLDGPYGGSKRFKSPSFRVAKDCYGSFSTERGQLGAMVLTKEKRWFCSWRRKAIKVKREVSGGSHVFPSSADRESDGGFSGDSQSARVKMTKMKRSGSFSSHNHSKSRFWATICEGLKKVNPWKSKKMKKDVNGGLRL</sequence>
<gene>
    <name evidence="1" type="ORF">L6164_004045</name>
</gene>
<comment type="caution">
    <text evidence="1">The sequence shown here is derived from an EMBL/GenBank/DDBJ whole genome shotgun (WGS) entry which is preliminary data.</text>
</comment>
<accession>A0ACB9Q371</accession>